<evidence type="ECO:0000256" key="2">
    <source>
        <dbReference type="ARBA" id="ARBA00023125"/>
    </source>
</evidence>
<reference evidence="3 4" key="1">
    <citation type="submission" date="2019-02" db="EMBL/GenBank/DDBJ databases">
        <title>Deep-cultivation of Planctomycetes and their phenomic and genomic characterization uncovers novel biology.</title>
        <authorList>
            <person name="Wiegand S."/>
            <person name="Jogler M."/>
            <person name="Boedeker C."/>
            <person name="Pinto D."/>
            <person name="Vollmers J."/>
            <person name="Rivas-Marin E."/>
            <person name="Kohn T."/>
            <person name="Peeters S.H."/>
            <person name="Heuer A."/>
            <person name="Rast P."/>
            <person name="Oberbeckmann S."/>
            <person name="Bunk B."/>
            <person name="Jeske O."/>
            <person name="Meyerdierks A."/>
            <person name="Storesund J.E."/>
            <person name="Kallscheuer N."/>
            <person name="Luecker S."/>
            <person name="Lage O.M."/>
            <person name="Pohl T."/>
            <person name="Merkel B.J."/>
            <person name="Hornburger P."/>
            <person name="Mueller R.-W."/>
            <person name="Bruemmer F."/>
            <person name="Labrenz M."/>
            <person name="Spormann A.M."/>
            <person name="Op Den Camp H."/>
            <person name="Overmann J."/>
            <person name="Amann R."/>
            <person name="Jetten M.S.M."/>
            <person name="Mascher T."/>
            <person name="Medema M.H."/>
            <person name="Devos D.P."/>
            <person name="Kaster A.-K."/>
            <person name="Ovreas L."/>
            <person name="Rohde M."/>
            <person name="Galperin M.Y."/>
            <person name="Jogler C."/>
        </authorList>
    </citation>
    <scope>NUCLEOTIDE SEQUENCE [LARGE SCALE GENOMIC DNA]</scope>
    <source>
        <strain evidence="3 4">Pla111</strain>
    </source>
</reference>
<accession>A0A5C5VUT8</accession>
<dbReference type="InterPro" id="IPR044946">
    <property type="entry name" value="Restrct_endonuc_typeI_TRD_sf"/>
</dbReference>
<dbReference type="EMBL" id="SJPH01000009">
    <property type="protein sequence ID" value="TWT41371.1"/>
    <property type="molecule type" value="Genomic_DNA"/>
</dbReference>
<proteinExistence type="predicted"/>
<dbReference type="Proteomes" id="UP000318995">
    <property type="component" value="Unassembled WGS sequence"/>
</dbReference>
<sequence length="386" mass="42981">MSESNGWAPQVLIGEVLEKNDDTIDIVADALYREVTVKLWGRGVIERREALGSEMAAARRSIVRSGQFILSRIDARNGATGIVPDGLDGAVVSNDFPTFNAVPDKLLPAYLGWLSKTRGFVDACRRASEGTTNRVRLKEDVFLRQTIPLPPLAEQRRIVAKIESLAGKIAEARGLRVSSSELADQLCRSLIHDSSSEAELTQLSELVNWRKPDVQVQAAEKYHFAGVYCFGRGVFKGDAKTGMEFSYSKLSRLNKDNFIYPKLMAWEGALGIVPEECDGLYVSPEYPVFEVDETKVLPEVLDVYFRSPSVWPRLAGSSTGTNQRRRRLNPKDFLAFEMPLPPMESQHRLRHIRNAILGTASEKASVTSRLEALLPSILDQAFRGEL</sequence>
<evidence type="ECO:0000313" key="3">
    <source>
        <dbReference type="EMBL" id="TWT41371.1"/>
    </source>
</evidence>
<dbReference type="AlphaFoldDB" id="A0A5C5VUT8"/>
<dbReference type="Gene3D" id="3.90.220.20">
    <property type="entry name" value="DNA methylase specificity domains"/>
    <property type="match status" value="2"/>
</dbReference>
<keyword evidence="2" id="KW-0238">DNA-binding</keyword>
<dbReference type="SUPFAM" id="SSF116734">
    <property type="entry name" value="DNA methylase specificity domain"/>
    <property type="match status" value="2"/>
</dbReference>
<dbReference type="PANTHER" id="PTHR43140">
    <property type="entry name" value="TYPE-1 RESTRICTION ENZYME ECOKI SPECIFICITY PROTEIN"/>
    <property type="match status" value="1"/>
</dbReference>
<dbReference type="PANTHER" id="PTHR43140:SF1">
    <property type="entry name" value="TYPE I RESTRICTION ENZYME ECOKI SPECIFICITY SUBUNIT"/>
    <property type="match status" value="1"/>
</dbReference>
<keyword evidence="1" id="KW-0680">Restriction system</keyword>
<protein>
    <submittedName>
        <fullName evidence="3">EcoKI restriction-modification system protein HsdS</fullName>
    </submittedName>
</protein>
<evidence type="ECO:0000256" key="1">
    <source>
        <dbReference type="ARBA" id="ARBA00022747"/>
    </source>
</evidence>
<evidence type="ECO:0000313" key="4">
    <source>
        <dbReference type="Proteomes" id="UP000318995"/>
    </source>
</evidence>
<dbReference type="RefSeq" id="WP_146575286.1">
    <property type="nucleotide sequence ID" value="NZ_SJPH01000009.1"/>
</dbReference>
<comment type="caution">
    <text evidence="3">The sequence shown here is derived from an EMBL/GenBank/DDBJ whole genome shotgun (WGS) entry which is preliminary data.</text>
</comment>
<gene>
    <name evidence="3" type="ORF">Pla111_30850</name>
</gene>
<organism evidence="3 4">
    <name type="scientific">Botrimarina hoheduenensis</name>
    <dbReference type="NCBI Taxonomy" id="2528000"/>
    <lineage>
        <taxon>Bacteria</taxon>
        <taxon>Pseudomonadati</taxon>
        <taxon>Planctomycetota</taxon>
        <taxon>Planctomycetia</taxon>
        <taxon>Pirellulales</taxon>
        <taxon>Lacipirellulaceae</taxon>
        <taxon>Botrimarina</taxon>
    </lineage>
</organism>
<dbReference type="OrthoDB" id="9811611at2"/>
<dbReference type="GO" id="GO:0009307">
    <property type="term" value="P:DNA restriction-modification system"/>
    <property type="evidence" value="ECO:0007669"/>
    <property type="project" value="UniProtKB-KW"/>
</dbReference>
<dbReference type="GO" id="GO:0003677">
    <property type="term" value="F:DNA binding"/>
    <property type="evidence" value="ECO:0007669"/>
    <property type="project" value="UniProtKB-KW"/>
</dbReference>
<keyword evidence="4" id="KW-1185">Reference proteome</keyword>
<dbReference type="InterPro" id="IPR051212">
    <property type="entry name" value="Type-I_RE_S_subunit"/>
</dbReference>
<name>A0A5C5VUT8_9BACT</name>